<dbReference type="OrthoDB" id="4293702at2"/>
<keyword evidence="3" id="KW-1185">Reference proteome</keyword>
<dbReference type="Pfam" id="PF09346">
    <property type="entry name" value="SMI1_KNR4"/>
    <property type="match status" value="1"/>
</dbReference>
<dbReference type="InterPro" id="IPR018958">
    <property type="entry name" value="Knr4/Smi1-like_dom"/>
</dbReference>
<dbReference type="EMBL" id="JACMHY010000003">
    <property type="protein sequence ID" value="MBC2865167.1"/>
    <property type="molecule type" value="Genomic_DNA"/>
</dbReference>
<sequence length="201" mass="22647">MDQHPGEAFPFEELWHRFRGWLLRNAPEDHHALRPGASGAELSALEEELGFPLHDDLKSLLSTHNGVTPRRSSTQAGAFLLGYSLLDTADILEWQQNLADTAREAVEEGCEDEVIGRTAHQRWVPFAQCLTGDLLFVDHRGEREGEVGELCFGSPEYLWLWPGMGLMLHDLCAAVDGMSPLPRLDRRPRVHEGRMLEWVAS</sequence>
<name>A0A7X1HXU2_9ACTN</name>
<gene>
    <name evidence="2" type="ORF">H1R13_09215</name>
</gene>
<proteinExistence type="predicted"/>
<evidence type="ECO:0000313" key="2">
    <source>
        <dbReference type="EMBL" id="MBC2865167.1"/>
    </source>
</evidence>
<reference evidence="2 3" key="1">
    <citation type="submission" date="2020-08" db="EMBL/GenBank/DDBJ databases">
        <title>Whole-Genome Sequence of French Clinical Streptomyces mexicanus Strain Q0842.</title>
        <authorList>
            <person name="Boxberger M."/>
            <person name="La Scola B."/>
        </authorList>
    </citation>
    <scope>NUCLEOTIDE SEQUENCE [LARGE SCALE GENOMIC DNA]</scope>
    <source>
        <strain evidence="2 3">Marseille-Q0842</strain>
    </source>
</reference>
<evidence type="ECO:0000259" key="1">
    <source>
        <dbReference type="SMART" id="SM00860"/>
    </source>
</evidence>
<dbReference type="AlphaFoldDB" id="A0A7X1HXU2"/>
<dbReference type="SMART" id="SM00860">
    <property type="entry name" value="SMI1_KNR4"/>
    <property type="match status" value="1"/>
</dbReference>
<dbReference type="SUPFAM" id="SSF160631">
    <property type="entry name" value="SMI1/KNR4-like"/>
    <property type="match status" value="1"/>
</dbReference>
<dbReference type="Proteomes" id="UP000517694">
    <property type="component" value="Unassembled WGS sequence"/>
</dbReference>
<dbReference type="InterPro" id="IPR037883">
    <property type="entry name" value="Knr4/Smi1-like_sf"/>
</dbReference>
<dbReference type="Gene3D" id="3.40.1580.10">
    <property type="entry name" value="SMI1/KNR4-like"/>
    <property type="match status" value="1"/>
</dbReference>
<dbReference type="RefSeq" id="WP_159675000.1">
    <property type="nucleotide sequence ID" value="NZ_JACMHY010000003.1"/>
</dbReference>
<accession>A0A7X1HXU2</accession>
<organism evidence="2 3">
    <name type="scientific">Streptomyces mexicanus</name>
    <dbReference type="NCBI Taxonomy" id="178566"/>
    <lineage>
        <taxon>Bacteria</taxon>
        <taxon>Bacillati</taxon>
        <taxon>Actinomycetota</taxon>
        <taxon>Actinomycetes</taxon>
        <taxon>Kitasatosporales</taxon>
        <taxon>Streptomycetaceae</taxon>
        <taxon>Streptomyces</taxon>
    </lineage>
</organism>
<comment type="caution">
    <text evidence="2">The sequence shown here is derived from an EMBL/GenBank/DDBJ whole genome shotgun (WGS) entry which is preliminary data.</text>
</comment>
<protein>
    <submittedName>
        <fullName evidence="2">SMI1/KNR4 family protein</fullName>
    </submittedName>
</protein>
<evidence type="ECO:0000313" key="3">
    <source>
        <dbReference type="Proteomes" id="UP000517694"/>
    </source>
</evidence>
<feature type="domain" description="Knr4/Smi1-like" evidence="1">
    <location>
        <begin position="36"/>
        <end position="201"/>
    </location>
</feature>